<organism evidence="8 10">
    <name type="scientific">Flagellimonas pelagia</name>
    <dbReference type="NCBI Taxonomy" id="2306998"/>
    <lineage>
        <taxon>Bacteria</taxon>
        <taxon>Pseudomonadati</taxon>
        <taxon>Bacteroidota</taxon>
        <taxon>Flavobacteriia</taxon>
        <taxon>Flavobacteriales</taxon>
        <taxon>Flavobacteriaceae</taxon>
        <taxon>Flagellimonas</taxon>
    </lineage>
</organism>
<sequence length="539" mass="59989">MKKYSKIITTLLALPFFFISCEKDVLNQDLRHTLSAEDAANTVKGNQALLAGSLIYAREVYNDFELRIPVFKQCGVDIVQAGTNLADEPATAMPAMNGYTSDLASISAEIQTFWDNYYQGITPANQIINSITSSGNIDDLSEDIKNSLGQAYTMRAFLYLELVRRFENIPIVKVANLDETGPVSETQQSSPSEVYDLIISDLEAAIPLLKKRVELDNSVLTISSGLANMLLAEASLDVGDYVTAAAAADAVIADESYSLQPLDGIFGLDGGKGGEENNAEIIFSIGFEPPATDNVQWTSQHFVPLYDRVAGVARTMDQGGRPWSRLSPSEYYWSLFDSDDDGDVEDEADGRIQAWHKLYWTFDDAENLPAGKEVGDRVTLEDVQAQWPDTPNNWRYIEPTTIKTWENGEYGRTTALAEGWRNIIIFRYAQAYISGAEAYFKQGNTAKALQYLNVLRERAYGNASGNFGSITFEDIVEEQARELGHEGHRWYFLKRNNLLVERVGMYNPSATGNIQDKHVRWPIPQGFIDQTGATQNPGY</sequence>
<dbReference type="RefSeq" id="WP_119646166.1">
    <property type="nucleotide sequence ID" value="NZ_QXFI01000011.1"/>
</dbReference>
<protein>
    <submittedName>
        <fullName evidence="8">RagB/SusD family nutrient uptake outer membrane protein</fullName>
    </submittedName>
</protein>
<dbReference type="InterPro" id="IPR012944">
    <property type="entry name" value="SusD_RagB_dom"/>
</dbReference>
<evidence type="ECO:0000313" key="10">
    <source>
        <dbReference type="Proteomes" id="UP000266691"/>
    </source>
</evidence>
<evidence type="ECO:0000256" key="2">
    <source>
        <dbReference type="ARBA" id="ARBA00006275"/>
    </source>
</evidence>
<evidence type="ECO:0000313" key="8">
    <source>
        <dbReference type="EMBL" id="RIV46424.1"/>
    </source>
</evidence>
<dbReference type="Proteomes" id="UP000266691">
    <property type="component" value="Unassembled WGS sequence"/>
</dbReference>
<dbReference type="Pfam" id="PF14322">
    <property type="entry name" value="SusD-like_3"/>
    <property type="match status" value="1"/>
</dbReference>
<name>A0A3A1NR62_9FLAO</name>
<keyword evidence="3" id="KW-0732">Signal</keyword>
<gene>
    <name evidence="8" type="ORF">D2V05_03485</name>
    <name evidence="9" type="ORF">FQ017_03465</name>
</gene>
<dbReference type="Gene3D" id="1.25.40.390">
    <property type="match status" value="1"/>
</dbReference>
<reference evidence="8 10" key="1">
    <citation type="submission" date="2018-08" db="EMBL/GenBank/DDBJ databases">
        <title>Proposal of Muricauda 72 sp.nov. and Muricauda NH166 sp.nov., isolated from seawater.</title>
        <authorList>
            <person name="Cheng H."/>
            <person name="Wu Y.-H."/>
            <person name="Guo L.-L."/>
            <person name="Xu X.-W."/>
        </authorList>
    </citation>
    <scope>NUCLEOTIDE SEQUENCE [LARGE SCALE GENOMIC DNA]</scope>
    <source>
        <strain evidence="8 10">72</strain>
    </source>
</reference>
<keyword evidence="11" id="KW-1185">Reference proteome</keyword>
<evidence type="ECO:0000259" key="7">
    <source>
        <dbReference type="Pfam" id="PF14322"/>
    </source>
</evidence>
<dbReference type="InterPro" id="IPR011990">
    <property type="entry name" value="TPR-like_helical_dom_sf"/>
</dbReference>
<evidence type="ECO:0000259" key="6">
    <source>
        <dbReference type="Pfam" id="PF07980"/>
    </source>
</evidence>
<evidence type="ECO:0000313" key="9">
    <source>
        <dbReference type="EMBL" id="TXJ99085.1"/>
    </source>
</evidence>
<dbReference type="GO" id="GO:0009279">
    <property type="term" value="C:cell outer membrane"/>
    <property type="evidence" value="ECO:0007669"/>
    <property type="project" value="UniProtKB-SubCell"/>
</dbReference>
<evidence type="ECO:0000256" key="5">
    <source>
        <dbReference type="ARBA" id="ARBA00023237"/>
    </source>
</evidence>
<dbReference type="EMBL" id="QXFI01000011">
    <property type="protein sequence ID" value="RIV46424.1"/>
    <property type="molecule type" value="Genomic_DNA"/>
</dbReference>
<keyword evidence="4" id="KW-0472">Membrane</keyword>
<evidence type="ECO:0000256" key="4">
    <source>
        <dbReference type="ARBA" id="ARBA00023136"/>
    </source>
</evidence>
<dbReference type="Pfam" id="PF07980">
    <property type="entry name" value="SusD_RagB"/>
    <property type="match status" value="1"/>
</dbReference>
<evidence type="ECO:0000256" key="1">
    <source>
        <dbReference type="ARBA" id="ARBA00004442"/>
    </source>
</evidence>
<dbReference type="AlphaFoldDB" id="A0A3A1NR62"/>
<feature type="domain" description="SusD-like N-terminal" evidence="7">
    <location>
        <begin position="99"/>
        <end position="214"/>
    </location>
</feature>
<evidence type="ECO:0000313" key="11">
    <source>
        <dbReference type="Proteomes" id="UP000321621"/>
    </source>
</evidence>
<feature type="domain" description="RagB/SusD" evidence="6">
    <location>
        <begin position="280"/>
        <end position="539"/>
    </location>
</feature>
<comment type="subcellular location">
    <subcellularLocation>
        <location evidence="1">Cell outer membrane</location>
    </subcellularLocation>
</comment>
<dbReference type="InterPro" id="IPR033985">
    <property type="entry name" value="SusD-like_N"/>
</dbReference>
<dbReference type="EMBL" id="VNWK01000011">
    <property type="protein sequence ID" value="TXJ99085.1"/>
    <property type="molecule type" value="Genomic_DNA"/>
</dbReference>
<accession>A0A3A1NR62</accession>
<proteinExistence type="inferred from homology"/>
<dbReference type="OrthoDB" id="5694214at2"/>
<comment type="caution">
    <text evidence="8">The sequence shown here is derived from an EMBL/GenBank/DDBJ whole genome shotgun (WGS) entry which is preliminary data.</text>
</comment>
<comment type="similarity">
    <text evidence="2">Belongs to the SusD family.</text>
</comment>
<reference evidence="9 11" key="2">
    <citation type="submission" date="2019-07" db="EMBL/GenBank/DDBJ databases">
        <title>Draft genome of two Muricauda strains isolated from deep sea.</title>
        <authorList>
            <person name="Sun C."/>
        </authorList>
    </citation>
    <scope>NUCLEOTIDE SEQUENCE [LARGE SCALE GENOMIC DNA]</scope>
    <source>
        <strain evidence="9 11">72</strain>
    </source>
</reference>
<dbReference type="SUPFAM" id="SSF48452">
    <property type="entry name" value="TPR-like"/>
    <property type="match status" value="1"/>
</dbReference>
<evidence type="ECO:0000256" key="3">
    <source>
        <dbReference type="ARBA" id="ARBA00022729"/>
    </source>
</evidence>
<dbReference type="PROSITE" id="PS51257">
    <property type="entry name" value="PROKAR_LIPOPROTEIN"/>
    <property type="match status" value="1"/>
</dbReference>
<dbReference type="Proteomes" id="UP000321621">
    <property type="component" value="Unassembled WGS sequence"/>
</dbReference>
<keyword evidence="5" id="KW-0998">Cell outer membrane</keyword>